<dbReference type="InterPro" id="IPR011006">
    <property type="entry name" value="CheY-like_superfamily"/>
</dbReference>
<dbReference type="SMART" id="SM00448">
    <property type="entry name" value="REC"/>
    <property type="match status" value="1"/>
</dbReference>
<evidence type="ECO:0000259" key="4">
    <source>
        <dbReference type="PROSITE" id="PS50110"/>
    </source>
</evidence>
<evidence type="ECO:0000313" key="7">
    <source>
        <dbReference type="Proteomes" id="UP001548590"/>
    </source>
</evidence>
<accession>A0ABV2CRZ3</accession>
<dbReference type="Gene3D" id="3.40.50.2300">
    <property type="match status" value="1"/>
</dbReference>
<dbReference type="EMBL" id="JBEWLZ010000006">
    <property type="protein sequence ID" value="MET1490686.1"/>
    <property type="molecule type" value="Genomic_DNA"/>
</dbReference>
<dbReference type="InterPro" id="IPR043128">
    <property type="entry name" value="Rev_trsase/Diguanyl_cyclase"/>
</dbReference>
<keyword evidence="2" id="KW-0902">Two-component regulatory system</keyword>
<dbReference type="InterPro" id="IPR050595">
    <property type="entry name" value="Bact_response_regulator"/>
</dbReference>
<protein>
    <submittedName>
        <fullName evidence="6">Response regulator</fullName>
    </submittedName>
</protein>
<dbReference type="PROSITE" id="PS50110">
    <property type="entry name" value="RESPONSE_REGULATORY"/>
    <property type="match status" value="1"/>
</dbReference>
<dbReference type="InterPro" id="IPR001789">
    <property type="entry name" value="Sig_transdc_resp-reg_receiver"/>
</dbReference>
<feature type="modified residue" description="4-aspartylphosphate" evidence="3">
    <location>
        <position position="59"/>
    </location>
</feature>
<dbReference type="PROSITE" id="PS50887">
    <property type="entry name" value="GGDEF"/>
    <property type="match status" value="1"/>
</dbReference>
<evidence type="ECO:0000256" key="1">
    <source>
        <dbReference type="ARBA" id="ARBA00022553"/>
    </source>
</evidence>
<dbReference type="PANTHER" id="PTHR44591">
    <property type="entry name" value="STRESS RESPONSE REGULATOR PROTEIN 1"/>
    <property type="match status" value="1"/>
</dbReference>
<sequence length="379" mass="41755">MSEVVAQLPRVLIVDDSRMVRASLIKQIRDKFDVREEVDGEAGWQSLLLDPSIEVVISDIGMPRLDGFGLLARIRGSRLSRVNTLPVLIISGEDENEARMKAQSMGATDFITKGTPRVELVARIEALVKLAQTRRELEESREQLVRRNRGDVSVMVVQVDGYDKLCESYGHSVGQLVHRKLSKLLSAKVRKEDTIAHLAEGQFAVISPSADLDACGAFALRLRRAIDTIVMTYKEHRIRISLTIGLASAHGDPNLALEELLQLAASRVADGALLGGNRVVSEAGEVTPDTIGRFSRLAVSVDHALTQIRSGSKDEARKRLRELVYTIMPLLELMEDDFRLSLNLLALAEKAQITSLDMHTTTSTATLVSNTSAVTQWRG</sequence>
<evidence type="ECO:0000313" key="6">
    <source>
        <dbReference type="EMBL" id="MET1490686.1"/>
    </source>
</evidence>
<dbReference type="NCBIfam" id="TIGR00254">
    <property type="entry name" value="GGDEF"/>
    <property type="match status" value="1"/>
</dbReference>
<dbReference type="SUPFAM" id="SSF52172">
    <property type="entry name" value="CheY-like"/>
    <property type="match status" value="1"/>
</dbReference>
<reference evidence="6 7" key="1">
    <citation type="submission" date="2024-07" db="EMBL/GenBank/DDBJ databases">
        <title>Uliginosibacterium paludis KCTC:42655.</title>
        <authorList>
            <person name="Kim M.K."/>
        </authorList>
    </citation>
    <scope>NUCLEOTIDE SEQUENCE [LARGE SCALE GENOMIC DNA]</scope>
    <source>
        <strain evidence="6 7">KCTC 42655</strain>
    </source>
</reference>
<dbReference type="InterPro" id="IPR029787">
    <property type="entry name" value="Nucleotide_cyclase"/>
</dbReference>
<dbReference type="PANTHER" id="PTHR44591:SF14">
    <property type="entry name" value="PROTEIN PILG"/>
    <property type="match status" value="1"/>
</dbReference>
<feature type="domain" description="Response regulatory" evidence="4">
    <location>
        <begin position="10"/>
        <end position="128"/>
    </location>
</feature>
<dbReference type="SUPFAM" id="SSF55073">
    <property type="entry name" value="Nucleotide cyclase"/>
    <property type="match status" value="1"/>
</dbReference>
<dbReference type="Pfam" id="PF00072">
    <property type="entry name" value="Response_reg"/>
    <property type="match status" value="1"/>
</dbReference>
<evidence type="ECO:0000256" key="2">
    <source>
        <dbReference type="ARBA" id="ARBA00023012"/>
    </source>
</evidence>
<dbReference type="Proteomes" id="UP001548590">
    <property type="component" value="Unassembled WGS sequence"/>
</dbReference>
<comment type="caution">
    <text evidence="6">The sequence shown here is derived from an EMBL/GenBank/DDBJ whole genome shotgun (WGS) entry which is preliminary data.</text>
</comment>
<evidence type="ECO:0000259" key="5">
    <source>
        <dbReference type="PROSITE" id="PS50887"/>
    </source>
</evidence>
<organism evidence="6 7">
    <name type="scientific">Uliginosibacterium paludis</name>
    <dbReference type="NCBI Taxonomy" id="1615952"/>
    <lineage>
        <taxon>Bacteria</taxon>
        <taxon>Pseudomonadati</taxon>
        <taxon>Pseudomonadota</taxon>
        <taxon>Betaproteobacteria</taxon>
        <taxon>Rhodocyclales</taxon>
        <taxon>Zoogloeaceae</taxon>
        <taxon>Uliginosibacterium</taxon>
    </lineage>
</organism>
<name>A0ABV2CRZ3_9RHOO</name>
<gene>
    <name evidence="6" type="ORF">ABVT11_12690</name>
</gene>
<dbReference type="SMART" id="SM00267">
    <property type="entry name" value="GGDEF"/>
    <property type="match status" value="1"/>
</dbReference>
<dbReference type="Gene3D" id="3.30.70.270">
    <property type="match status" value="1"/>
</dbReference>
<keyword evidence="1 3" id="KW-0597">Phosphoprotein</keyword>
<dbReference type="RefSeq" id="WP_345927524.1">
    <property type="nucleotide sequence ID" value="NZ_JBDIVF010000004.1"/>
</dbReference>
<evidence type="ECO:0000256" key="3">
    <source>
        <dbReference type="PROSITE-ProRule" id="PRU00169"/>
    </source>
</evidence>
<dbReference type="Pfam" id="PF00990">
    <property type="entry name" value="GGDEF"/>
    <property type="match status" value="1"/>
</dbReference>
<keyword evidence="7" id="KW-1185">Reference proteome</keyword>
<proteinExistence type="predicted"/>
<feature type="domain" description="GGDEF" evidence="5">
    <location>
        <begin position="150"/>
        <end position="284"/>
    </location>
</feature>
<dbReference type="InterPro" id="IPR000160">
    <property type="entry name" value="GGDEF_dom"/>
</dbReference>